<dbReference type="Gene3D" id="2.60.120.10">
    <property type="entry name" value="Jelly Rolls"/>
    <property type="match status" value="2"/>
</dbReference>
<dbReference type="Pfam" id="PF05726">
    <property type="entry name" value="Pirin_C"/>
    <property type="match status" value="1"/>
</dbReference>
<evidence type="ECO:0000256" key="5">
    <source>
        <dbReference type="RuleBase" id="RU003457"/>
    </source>
</evidence>
<comment type="cofactor">
    <cofactor evidence="4">
        <name>Fe cation</name>
        <dbReference type="ChEBI" id="CHEBI:24875"/>
    </cofactor>
    <text evidence="4">Binds 1 Fe cation per subunit.</text>
</comment>
<sequence>MSCFVWEGNVVVVGLWKRSSNCKVFGTKSIVMTSTGRNIAKKIQPREQMDGEGARVFRSIGTASLRNLDPFLMLDEFRVQAPAGFPDHPHRGFETVTYMLEGYFRHEDNHGHSGVIGPGDVQWMTAGRGIIHSEMPHGEQEGHGLQLWVNLSAKDKMMEPRYQELVSKDIPMAKGDLYCVKVVAGRFQDVQGKVDTKTPSMFLDIEMKPGCVLNPQISPESRGFIYVLQGKALFGKDACIGSAHELLLLDGEEDHILCQSKEDSCRFVLVAGKPLNEPIVQYGPFVMTSQEDIMKAFRDYQTGKF</sequence>
<evidence type="ECO:0000256" key="1">
    <source>
        <dbReference type="ARBA" id="ARBA00004123"/>
    </source>
</evidence>
<dbReference type="SUPFAM" id="SSF51182">
    <property type="entry name" value="RmlC-like cupins"/>
    <property type="match status" value="1"/>
</dbReference>
<evidence type="ECO:0000259" key="7">
    <source>
        <dbReference type="Pfam" id="PF05726"/>
    </source>
</evidence>
<reference evidence="8 9" key="1">
    <citation type="submission" date="2022-07" db="EMBL/GenBank/DDBJ databases">
        <title>Genome-wide signatures of adaptation to extreme environments.</title>
        <authorList>
            <person name="Cho C.H."/>
            <person name="Yoon H.S."/>
        </authorList>
    </citation>
    <scope>NUCLEOTIDE SEQUENCE [LARGE SCALE GENOMIC DNA]</scope>
    <source>
        <strain evidence="8 9">108.79 E11</strain>
    </source>
</reference>
<comment type="subcellular location">
    <subcellularLocation>
        <location evidence="1">Nucleus</location>
    </subcellularLocation>
</comment>
<gene>
    <name evidence="8" type="ORF">GAYE_SCF65G6788</name>
</gene>
<proteinExistence type="inferred from homology"/>
<dbReference type="CDD" id="cd02909">
    <property type="entry name" value="cupin_pirin_N"/>
    <property type="match status" value="1"/>
</dbReference>
<feature type="domain" description="Pirin N-terminal" evidence="6">
    <location>
        <begin position="54"/>
        <end position="149"/>
    </location>
</feature>
<protein>
    <recommendedName>
        <fullName evidence="10">Pirin</fullName>
    </recommendedName>
</protein>
<name>A0AAV9INV8_9RHOD</name>
<dbReference type="InterPro" id="IPR012093">
    <property type="entry name" value="Pirin"/>
</dbReference>
<evidence type="ECO:0000259" key="6">
    <source>
        <dbReference type="Pfam" id="PF02678"/>
    </source>
</evidence>
<dbReference type="AlphaFoldDB" id="A0AAV9INV8"/>
<dbReference type="EMBL" id="JANCYU010000070">
    <property type="protein sequence ID" value="KAK4528841.1"/>
    <property type="molecule type" value="Genomic_DNA"/>
</dbReference>
<keyword evidence="9" id="KW-1185">Reference proteome</keyword>
<dbReference type="InterPro" id="IPR008778">
    <property type="entry name" value="Pirin_C_dom"/>
</dbReference>
<feature type="binding site" evidence="4">
    <location>
        <position position="132"/>
    </location>
    <ligand>
        <name>Fe cation</name>
        <dbReference type="ChEBI" id="CHEBI:24875"/>
    </ligand>
</feature>
<dbReference type="PIRSF" id="PIRSF006232">
    <property type="entry name" value="Pirin"/>
    <property type="match status" value="1"/>
</dbReference>
<evidence type="ECO:0000256" key="4">
    <source>
        <dbReference type="PIRSR" id="PIRSR006232-1"/>
    </source>
</evidence>
<comment type="similarity">
    <text evidence="2 5">Belongs to the pirin family.</text>
</comment>
<feature type="binding site" evidence="4">
    <location>
        <position position="90"/>
    </location>
    <ligand>
        <name>Fe cation</name>
        <dbReference type="ChEBI" id="CHEBI:24875"/>
    </ligand>
</feature>
<accession>A0AAV9INV8</accession>
<dbReference type="Pfam" id="PF02678">
    <property type="entry name" value="Pirin"/>
    <property type="match status" value="1"/>
</dbReference>
<dbReference type="InterPro" id="IPR011051">
    <property type="entry name" value="RmlC_Cupin_sf"/>
</dbReference>
<feature type="binding site" evidence="4">
    <location>
        <position position="88"/>
    </location>
    <ligand>
        <name>Fe cation</name>
        <dbReference type="ChEBI" id="CHEBI:24875"/>
    </ligand>
</feature>
<evidence type="ECO:0000256" key="2">
    <source>
        <dbReference type="ARBA" id="ARBA00008416"/>
    </source>
</evidence>
<dbReference type="PANTHER" id="PTHR13903">
    <property type="entry name" value="PIRIN-RELATED"/>
    <property type="match status" value="1"/>
</dbReference>
<evidence type="ECO:0000313" key="8">
    <source>
        <dbReference type="EMBL" id="KAK4528841.1"/>
    </source>
</evidence>
<comment type="caution">
    <text evidence="8">The sequence shown here is derived from an EMBL/GenBank/DDBJ whole genome shotgun (WGS) entry which is preliminary data.</text>
</comment>
<dbReference type="FunFam" id="2.60.120.10:FF:000055">
    <property type="entry name" value="pirin"/>
    <property type="match status" value="1"/>
</dbReference>
<feature type="binding site" evidence="4">
    <location>
        <position position="134"/>
    </location>
    <ligand>
        <name>Fe cation</name>
        <dbReference type="ChEBI" id="CHEBI:24875"/>
    </ligand>
</feature>
<dbReference type="GO" id="GO:0046872">
    <property type="term" value="F:metal ion binding"/>
    <property type="evidence" value="ECO:0007669"/>
    <property type="project" value="UniProtKB-KW"/>
</dbReference>
<dbReference type="PANTHER" id="PTHR13903:SF8">
    <property type="entry name" value="PIRIN"/>
    <property type="match status" value="1"/>
</dbReference>
<keyword evidence="4" id="KW-0408">Iron</keyword>
<dbReference type="GO" id="GO:0005634">
    <property type="term" value="C:nucleus"/>
    <property type="evidence" value="ECO:0007669"/>
    <property type="project" value="UniProtKB-SubCell"/>
</dbReference>
<dbReference type="InterPro" id="IPR014710">
    <property type="entry name" value="RmlC-like_jellyroll"/>
</dbReference>
<organism evidence="8 9">
    <name type="scientific">Galdieria yellowstonensis</name>
    <dbReference type="NCBI Taxonomy" id="3028027"/>
    <lineage>
        <taxon>Eukaryota</taxon>
        <taxon>Rhodophyta</taxon>
        <taxon>Bangiophyceae</taxon>
        <taxon>Galdieriales</taxon>
        <taxon>Galdieriaceae</taxon>
        <taxon>Galdieria</taxon>
    </lineage>
</organism>
<dbReference type="Proteomes" id="UP001300502">
    <property type="component" value="Unassembled WGS sequence"/>
</dbReference>
<evidence type="ECO:0000313" key="9">
    <source>
        <dbReference type="Proteomes" id="UP001300502"/>
    </source>
</evidence>
<dbReference type="CDD" id="cd02247">
    <property type="entry name" value="cupin_pirin_C"/>
    <property type="match status" value="1"/>
</dbReference>
<dbReference type="InterPro" id="IPR003829">
    <property type="entry name" value="Pirin_N_dom"/>
</dbReference>
<evidence type="ECO:0000256" key="3">
    <source>
        <dbReference type="ARBA" id="ARBA00023242"/>
    </source>
</evidence>
<evidence type="ECO:0008006" key="10">
    <source>
        <dbReference type="Google" id="ProtNLM"/>
    </source>
</evidence>
<keyword evidence="3" id="KW-0539">Nucleus</keyword>
<feature type="domain" description="Pirin C-terminal" evidence="7">
    <location>
        <begin position="203"/>
        <end position="305"/>
    </location>
</feature>
<keyword evidence="4" id="KW-0479">Metal-binding</keyword>